<gene>
    <name evidence="1" type="ORF">DFR74_101683</name>
</gene>
<evidence type="ECO:0008006" key="3">
    <source>
        <dbReference type="Google" id="ProtNLM"/>
    </source>
</evidence>
<organism evidence="1 2">
    <name type="scientific">Nocardia puris</name>
    <dbReference type="NCBI Taxonomy" id="208602"/>
    <lineage>
        <taxon>Bacteria</taxon>
        <taxon>Bacillati</taxon>
        <taxon>Actinomycetota</taxon>
        <taxon>Actinomycetes</taxon>
        <taxon>Mycobacteriales</taxon>
        <taxon>Nocardiaceae</taxon>
        <taxon>Nocardia</taxon>
    </lineage>
</organism>
<accession>A0A366E2Y7</accession>
<comment type="caution">
    <text evidence="1">The sequence shown here is derived from an EMBL/GenBank/DDBJ whole genome shotgun (WGS) entry which is preliminary data.</text>
</comment>
<evidence type="ECO:0000313" key="1">
    <source>
        <dbReference type="EMBL" id="RBO96667.1"/>
    </source>
</evidence>
<proteinExistence type="predicted"/>
<reference evidence="1 2" key="1">
    <citation type="submission" date="2018-06" db="EMBL/GenBank/DDBJ databases">
        <title>Genomic Encyclopedia of Type Strains, Phase IV (KMG-IV): sequencing the most valuable type-strain genomes for metagenomic binning, comparative biology and taxonomic classification.</title>
        <authorList>
            <person name="Goeker M."/>
        </authorList>
    </citation>
    <scope>NUCLEOTIDE SEQUENCE [LARGE SCALE GENOMIC DNA]</scope>
    <source>
        <strain evidence="1 2">DSM 44599</strain>
    </source>
</reference>
<protein>
    <recommendedName>
        <fullName evidence="3">DUF4254 domain-containing protein</fullName>
    </recommendedName>
</protein>
<dbReference type="OrthoDB" id="3352146at2"/>
<keyword evidence="2" id="KW-1185">Reference proteome</keyword>
<dbReference type="AlphaFoldDB" id="A0A366E2Y7"/>
<dbReference type="Proteomes" id="UP000252586">
    <property type="component" value="Unassembled WGS sequence"/>
</dbReference>
<dbReference type="EMBL" id="QNRE01000001">
    <property type="protein sequence ID" value="RBO96667.1"/>
    <property type="molecule type" value="Genomic_DNA"/>
</dbReference>
<name>A0A366E2Y7_9NOCA</name>
<evidence type="ECO:0000313" key="2">
    <source>
        <dbReference type="Proteomes" id="UP000252586"/>
    </source>
</evidence>
<sequence>MTRGGAADWTIPGKELLLAACRGLPHDDHPVLEAAGELAQLHALRERTPVRQAAKLERRRTQLVRAIDRWMTLVTPVPPAPCARRETVGGVVDRLAQLTTQAYLPLAAAPDAVFYEAWLQVVETADRYEDLVDEMRGAARRAPTA</sequence>